<name>A0A550JGP9_9BACT</name>
<dbReference type="InterPro" id="IPR051818">
    <property type="entry name" value="TPP_dependent_decarboxylase"/>
</dbReference>
<dbReference type="GO" id="GO:0030976">
    <property type="term" value="F:thiamine pyrophosphate binding"/>
    <property type="evidence" value="ECO:0007669"/>
    <property type="project" value="InterPro"/>
</dbReference>
<evidence type="ECO:0000256" key="1">
    <source>
        <dbReference type="ARBA" id="ARBA00022793"/>
    </source>
</evidence>
<evidence type="ECO:0000259" key="3">
    <source>
        <dbReference type="Pfam" id="PF02775"/>
    </source>
</evidence>
<dbReference type="PANTHER" id="PTHR42818">
    <property type="entry name" value="SULFOPYRUVATE DECARBOXYLASE SUBUNIT ALPHA"/>
    <property type="match status" value="1"/>
</dbReference>
<dbReference type="Proteomes" id="UP000317155">
    <property type="component" value="Unassembled WGS sequence"/>
</dbReference>
<dbReference type="RefSeq" id="WP_092057421.1">
    <property type="nucleotide sequence ID" value="NZ_FOJJ01000034.1"/>
</dbReference>
<evidence type="ECO:0000313" key="5">
    <source>
        <dbReference type="Proteomes" id="UP000317155"/>
    </source>
</evidence>
<dbReference type="GO" id="GO:0044281">
    <property type="term" value="P:small molecule metabolic process"/>
    <property type="evidence" value="ECO:0007669"/>
    <property type="project" value="UniProtKB-ARBA"/>
</dbReference>
<dbReference type="GO" id="GO:0016831">
    <property type="term" value="F:carboxy-lyase activity"/>
    <property type="evidence" value="ECO:0007669"/>
    <property type="project" value="UniProtKB-KW"/>
</dbReference>
<dbReference type="PANTHER" id="PTHR42818:SF1">
    <property type="entry name" value="SULFOPYRUVATE DECARBOXYLASE"/>
    <property type="match status" value="1"/>
</dbReference>
<dbReference type="Pfam" id="PF02775">
    <property type="entry name" value="TPP_enzyme_C"/>
    <property type="match status" value="1"/>
</dbReference>
<evidence type="ECO:0000256" key="2">
    <source>
        <dbReference type="ARBA" id="ARBA00023239"/>
    </source>
</evidence>
<dbReference type="InterPro" id="IPR029061">
    <property type="entry name" value="THDP-binding"/>
</dbReference>
<keyword evidence="2" id="KW-0456">Lyase</keyword>
<accession>A0A550JGP9</accession>
<dbReference type="OrthoDB" id="9785953at2"/>
<organism evidence="4 5">
    <name type="scientific">Trichloromonas acetexigens</name>
    <dbReference type="NCBI Taxonomy" id="38815"/>
    <lineage>
        <taxon>Bacteria</taxon>
        <taxon>Pseudomonadati</taxon>
        <taxon>Thermodesulfobacteriota</taxon>
        <taxon>Desulfuromonadia</taxon>
        <taxon>Desulfuromonadales</taxon>
        <taxon>Trichloromonadaceae</taxon>
        <taxon>Trichloromonas</taxon>
    </lineage>
</organism>
<dbReference type="Gene3D" id="3.40.50.970">
    <property type="match status" value="1"/>
</dbReference>
<keyword evidence="5" id="KW-1185">Reference proteome</keyword>
<keyword evidence="1" id="KW-0210">Decarboxylase</keyword>
<reference evidence="4 5" key="1">
    <citation type="submission" date="2019-07" db="EMBL/GenBank/DDBJ databases">
        <title>Insights of Desulfuromonas acetexigens electromicrobiology.</title>
        <authorList>
            <person name="Katuri K."/>
            <person name="Sapireddy V."/>
            <person name="Shaw D.R."/>
            <person name="Saikaly P."/>
        </authorList>
    </citation>
    <scope>NUCLEOTIDE SEQUENCE [LARGE SCALE GENOMIC DNA]</scope>
    <source>
        <strain evidence="4 5">2873</strain>
    </source>
</reference>
<evidence type="ECO:0000313" key="4">
    <source>
        <dbReference type="EMBL" id="TRO82370.1"/>
    </source>
</evidence>
<protein>
    <recommendedName>
        <fullName evidence="3">Thiamine pyrophosphate enzyme TPP-binding domain-containing protein</fullName>
    </recommendedName>
</protein>
<sequence>MNNRPDTIRAILDAHPDAFVVFSNGLTSREAAYFHRENRCIYLLHAMGEALAVGVGLSQACSSLEIVVIEGDGNALMGLAAWSLMPVPNLYYYVLDNGSYETTGGQKLPSLPVIPSWCKLMPVLPGKAAATPNPPLPDEIWNACQQWLRNHRYLEEPAK</sequence>
<dbReference type="AlphaFoldDB" id="A0A550JGP9"/>
<dbReference type="EMBL" id="VJVV01000004">
    <property type="protein sequence ID" value="TRO82370.1"/>
    <property type="molecule type" value="Genomic_DNA"/>
</dbReference>
<dbReference type="InterPro" id="IPR011766">
    <property type="entry name" value="TPP_enzyme_TPP-bd"/>
</dbReference>
<proteinExistence type="predicted"/>
<feature type="domain" description="Thiamine pyrophosphate enzyme TPP-binding" evidence="3">
    <location>
        <begin position="35"/>
        <end position="109"/>
    </location>
</feature>
<dbReference type="SUPFAM" id="SSF52518">
    <property type="entry name" value="Thiamin diphosphate-binding fold (THDP-binding)"/>
    <property type="match status" value="1"/>
</dbReference>
<gene>
    <name evidence="4" type="ORF">FL622_07270</name>
</gene>
<comment type="caution">
    <text evidence="4">The sequence shown here is derived from an EMBL/GenBank/DDBJ whole genome shotgun (WGS) entry which is preliminary data.</text>
</comment>